<dbReference type="Proteomes" id="UP000271031">
    <property type="component" value="Unassembled WGS sequence"/>
</dbReference>
<dbReference type="EMBL" id="RHHQ01000003">
    <property type="protein sequence ID" value="RNB92476.1"/>
    <property type="molecule type" value="Genomic_DNA"/>
</dbReference>
<dbReference type="AlphaFoldDB" id="A0A3M8DWH5"/>
<proteinExistence type="predicted"/>
<comment type="caution">
    <text evidence="1">The sequence shown here is derived from an EMBL/GenBank/DDBJ whole genome shotgun (WGS) entry which is preliminary data.</text>
</comment>
<dbReference type="RefSeq" id="WP_122916181.1">
    <property type="nucleotide sequence ID" value="NZ_RHHQ01000003.1"/>
</dbReference>
<accession>A0A3M8DWH5</accession>
<keyword evidence="2" id="KW-1185">Reference proteome</keyword>
<evidence type="ECO:0000313" key="1">
    <source>
        <dbReference type="EMBL" id="RNB92476.1"/>
    </source>
</evidence>
<sequence>MNNPRLQSLRIPSGWNVKLNDFTEIDPNRIKEDDEEIWFNFKQDLLQVENKRSRIIVDLGWYPDFCSEGSFRLVIVRDYQWDEPIHSIQTSD</sequence>
<evidence type="ECO:0000313" key="2">
    <source>
        <dbReference type="Proteomes" id="UP000271031"/>
    </source>
</evidence>
<gene>
    <name evidence="1" type="ORF">EDM56_01925</name>
</gene>
<protein>
    <submittedName>
        <fullName evidence="1">Uncharacterized protein</fullName>
    </submittedName>
</protein>
<dbReference type="OrthoDB" id="3532550at2"/>
<organism evidence="1 2">
    <name type="scientific">Brevibacillus fluminis</name>
    <dbReference type="NCBI Taxonomy" id="511487"/>
    <lineage>
        <taxon>Bacteria</taxon>
        <taxon>Bacillati</taxon>
        <taxon>Bacillota</taxon>
        <taxon>Bacilli</taxon>
        <taxon>Bacillales</taxon>
        <taxon>Paenibacillaceae</taxon>
        <taxon>Brevibacillus</taxon>
    </lineage>
</organism>
<reference evidence="1 2" key="1">
    <citation type="submission" date="2018-10" db="EMBL/GenBank/DDBJ databases">
        <title>Phylogenomics of Brevibacillus.</title>
        <authorList>
            <person name="Dunlap C."/>
        </authorList>
    </citation>
    <scope>NUCLEOTIDE SEQUENCE [LARGE SCALE GENOMIC DNA]</scope>
    <source>
        <strain evidence="1 2">JCM 15716</strain>
    </source>
</reference>
<name>A0A3M8DWH5_9BACL</name>